<evidence type="ECO:0000256" key="1">
    <source>
        <dbReference type="SAM" id="MobiDB-lite"/>
    </source>
</evidence>
<protein>
    <submittedName>
        <fullName evidence="2">Uncharacterized protein</fullName>
    </submittedName>
</protein>
<reference evidence="2" key="1">
    <citation type="submission" date="2012-05" db="EMBL/GenBank/DDBJ databases">
        <authorList>
            <person name="Krishnakumar V."/>
            <person name="Cheung F."/>
            <person name="Xiao Y."/>
            <person name="Chan A."/>
            <person name="Moskal W.A."/>
            <person name="Town C.D."/>
        </authorList>
    </citation>
    <scope>NUCLEOTIDE SEQUENCE</scope>
</reference>
<feature type="region of interest" description="Disordered" evidence="1">
    <location>
        <begin position="1"/>
        <end position="27"/>
    </location>
</feature>
<organism evidence="2">
    <name type="scientific">Lotus japonicus</name>
    <name type="common">Lotus corniculatus var. japonicus</name>
    <dbReference type="NCBI Taxonomy" id="34305"/>
    <lineage>
        <taxon>Eukaryota</taxon>
        <taxon>Viridiplantae</taxon>
        <taxon>Streptophyta</taxon>
        <taxon>Embryophyta</taxon>
        <taxon>Tracheophyta</taxon>
        <taxon>Spermatophyta</taxon>
        <taxon>Magnoliopsida</taxon>
        <taxon>eudicotyledons</taxon>
        <taxon>Gunneridae</taxon>
        <taxon>Pentapetalae</taxon>
        <taxon>rosids</taxon>
        <taxon>fabids</taxon>
        <taxon>Fabales</taxon>
        <taxon>Fabaceae</taxon>
        <taxon>Papilionoideae</taxon>
        <taxon>50 kb inversion clade</taxon>
        <taxon>NPAAA clade</taxon>
        <taxon>Hologalegina</taxon>
        <taxon>robinioid clade</taxon>
        <taxon>Loteae</taxon>
        <taxon>Lotus</taxon>
    </lineage>
</organism>
<name>I3SR95_LOTJA</name>
<sequence length="92" mass="9766">MEPKESACLPIHGSSLSVVGNQDTSQAKESADLGNLPLPDLGSIEEFGVSGELGGPQDLSSWLNNFDDDGLQEDDCIGLEIPMDDLSDLMLM</sequence>
<dbReference type="EMBL" id="BT142993">
    <property type="protein sequence ID" value="AFK42787.1"/>
    <property type="molecule type" value="mRNA"/>
</dbReference>
<dbReference type="AlphaFoldDB" id="I3SR95"/>
<dbReference type="PANTHER" id="PTHR31115:SF4">
    <property type="entry name" value="SPECTRIN BETA CHAIN, BRAIN"/>
    <property type="match status" value="1"/>
</dbReference>
<dbReference type="PANTHER" id="PTHR31115">
    <property type="entry name" value="OS05G0107300 PROTEIN"/>
    <property type="match status" value="1"/>
</dbReference>
<evidence type="ECO:0000313" key="2">
    <source>
        <dbReference type="EMBL" id="AFK42787.1"/>
    </source>
</evidence>
<proteinExistence type="evidence at transcript level"/>
<feature type="compositionally biased region" description="Polar residues" evidence="1">
    <location>
        <begin position="14"/>
        <end position="27"/>
    </location>
</feature>
<accession>I3SR95</accession>